<gene>
    <name evidence="8" type="ORF">BC936DRAFT_138221</name>
</gene>
<accession>A0A433DIM2</accession>
<dbReference type="GO" id="GO:0006680">
    <property type="term" value="P:glucosylceramide catabolic process"/>
    <property type="evidence" value="ECO:0007669"/>
    <property type="project" value="TreeGrafter"/>
</dbReference>
<dbReference type="SUPFAM" id="SSF51011">
    <property type="entry name" value="Glycosyl hydrolase domain"/>
    <property type="match status" value="1"/>
</dbReference>
<dbReference type="Gene3D" id="3.20.20.80">
    <property type="entry name" value="Glycosidases"/>
    <property type="match status" value="1"/>
</dbReference>
<evidence type="ECO:0000313" key="8">
    <source>
        <dbReference type="EMBL" id="RUP50659.1"/>
    </source>
</evidence>
<comment type="similarity">
    <text evidence="1">Belongs to the glycosyl hydrolase 30 family.</text>
</comment>
<evidence type="ECO:0000256" key="2">
    <source>
        <dbReference type="ARBA" id="ARBA00022729"/>
    </source>
</evidence>
<dbReference type="Proteomes" id="UP000268093">
    <property type="component" value="Unassembled WGS sequence"/>
</dbReference>
<evidence type="ECO:0000256" key="1">
    <source>
        <dbReference type="ARBA" id="ARBA00005382"/>
    </source>
</evidence>
<feature type="non-terminal residue" evidence="8">
    <location>
        <position position="490"/>
    </location>
</feature>
<sequence>MSLLFKSMALAATALSILGSVDAMSHVTVNGSRLKQSVDGFGFSGAFGTACELKNNVPAADRQIVLDLLFGHAGARFTILRNLFPSASWITIEPTSPGTPDATPTYRWDSDSWCQIWLSQQAMSYGVSTIYGNAWSAPSFMKTNNDESNGGQICGMPGAANCTTGDWRQAYANYLVQYVKNYASSGVPLTHVGALNEPDLDTSYSSMFISPAQAVDFVKILGATLVSNGLTTKVVCCDAEGWNNAKLYTSAIAADATALRYVKVFSGHGYTNPPNSALTGAAGTGRSIWMTEWSKYSEWTAAWDDGSDSSGYTWAQYLYTGFTKSHLNAFVYWYGIDGNTTDNGALMRYQPTGLEVSKRFWALATYSRFARPGGSVVSSTSVNRNLQVLTFKNRDGSTAITVLNAAYSDVTINFTLISVSGTVVHPYLTNEANSIAAQSPIAISGGGFTGVVPPRALIVFNIPKSTTRSSKTTTHSSKTTTHNSKATMHS</sequence>
<proteinExistence type="inferred from homology"/>
<dbReference type="InterPro" id="IPR017853">
    <property type="entry name" value="GH"/>
</dbReference>
<evidence type="ECO:0000313" key="9">
    <source>
        <dbReference type="Proteomes" id="UP000268093"/>
    </source>
</evidence>
<dbReference type="PANTHER" id="PTHR11069:SF23">
    <property type="entry name" value="LYSOSOMAL ACID GLUCOSYLCERAMIDASE"/>
    <property type="match status" value="1"/>
</dbReference>
<keyword evidence="2 5" id="KW-0732">Signal</keyword>
<feature type="chain" id="PRO_5019217188" evidence="5">
    <location>
        <begin position="24"/>
        <end position="490"/>
    </location>
</feature>
<evidence type="ECO:0000259" key="6">
    <source>
        <dbReference type="Pfam" id="PF14587"/>
    </source>
</evidence>
<keyword evidence="9" id="KW-1185">Reference proteome</keyword>
<feature type="signal peptide" evidence="5">
    <location>
        <begin position="1"/>
        <end position="23"/>
    </location>
</feature>
<dbReference type="Pfam" id="PF17189">
    <property type="entry name" value="Glyco_hydro_30C"/>
    <property type="match status" value="1"/>
</dbReference>
<dbReference type="GO" id="GO:0016020">
    <property type="term" value="C:membrane"/>
    <property type="evidence" value="ECO:0007669"/>
    <property type="project" value="GOC"/>
</dbReference>
<dbReference type="Pfam" id="PF14587">
    <property type="entry name" value="Glyco_hydr_30_2"/>
    <property type="match status" value="1"/>
</dbReference>
<dbReference type="Gene3D" id="2.60.40.1180">
    <property type="entry name" value="Golgi alpha-mannosidase II"/>
    <property type="match status" value="1"/>
</dbReference>
<dbReference type="InterPro" id="IPR001139">
    <property type="entry name" value="Glyco_hydro_30"/>
</dbReference>
<dbReference type="InterPro" id="IPR033452">
    <property type="entry name" value="GH30_C"/>
</dbReference>
<dbReference type="GO" id="GO:0004348">
    <property type="term" value="F:glucosylceramidase activity"/>
    <property type="evidence" value="ECO:0007669"/>
    <property type="project" value="InterPro"/>
</dbReference>
<organism evidence="8 9">
    <name type="scientific">Jimgerdemannia flammicorona</name>
    <dbReference type="NCBI Taxonomy" id="994334"/>
    <lineage>
        <taxon>Eukaryota</taxon>
        <taxon>Fungi</taxon>
        <taxon>Fungi incertae sedis</taxon>
        <taxon>Mucoromycota</taxon>
        <taxon>Mucoromycotina</taxon>
        <taxon>Endogonomycetes</taxon>
        <taxon>Endogonales</taxon>
        <taxon>Endogonaceae</taxon>
        <taxon>Jimgerdemannia</taxon>
    </lineage>
</organism>
<reference evidence="8 9" key="1">
    <citation type="journal article" date="2018" name="New Phytol.">
        <title>Phylogenomics of Endogonaceae and evolution of mycorrhizas within Mucoromycota.</title>
        <authorList>
            <person name="Chang Y."/>
            <person name="Desiro A."/>
            <person name="Na H."/>
            <person name="Sandor L."/>
            <person name="Lipzen A."/>
            <person name="Clum A."/>
            <person name="Barry K."/>
            <person name="Grigoriev I.V."/>
            <person name="Martin F.M."/>
            <person name="Stajich J.E."/>
            <person name="Smith M.E."/>
            <person name="Bonito G."/>
            <person name="Spatafora J.W."/>
        </authorList>
    </citation>
    <scope>NUCLEOTIDE SEQUENCE [LARGE SCALE GENOMIC DNA]</scope>
    <source>
        <strain evidence="8 9">GMNB39</strain>
    </source>
</reference>
<dbReference type="EMBL" id="RBNI01001271">
    <property type="protein sequence ID" value="RUP50659.1"/>
    <property type="molecule type" value="Genomic_DNA"/>
</dbReference>
<dbReference type="OrthoDB" id="2012278at2759"/>
<name>A0A433DIM2_9FUNG</name>
<evidence type="ECO:0000256" key="5">
    <source>
        <dbReference type="SAM" id="SignalP"/>
    </source>
</evidence>
<feature type="domain" description="Endo-beta-1,6-galactanase-like" evidence="6">
    <location>
        <begin position="103"/>
        <end position="245"/>
    </location>
</feature>
<evidence type="ECO:0000256" key="3">
    <source>
        <dbReference type="ARBA" id="ARBA00022801"/>
    </source>
</evidence>
<dbReference type="InterPro" id="IPR013780">
    <property type="entry name" value="Glyco_hydro_b"/>
</dbReference>
<feature type="region of interest" description="Disordered" evidence="4">
    <location>
        <begin position="467"/>
        <end position="490"/>
    </location>
</feature>
<feature type="domain" description="Glycosyl hydrolase family 30 beta sandwich" evidence="7">
    <location>
        <begin position="378"/>
        <end position="417"/>
    </location>
</feature>
<evidence type="ECO:0000256" key="4">
    <source>
        <dbReference type="SAM" id="MobiDB-lite"/>
    </source>
</evidence>
<evidence type="ECO:0000259" key="7">
    <source>
        <dbReference type="Pfam" id="PF17189"/>
    </source>
</evidence>
<protein>
    <submittedName>
        <fullName evidence="8">Glycoside hydrolase</fullName>
    </submittedName>
</protein>
<dbReference type="InterPro" id="IPR039514">
    <property type="entry name" value="6GAL-like"/>
</dbReference>
<dbReference type="PANTHER" id="PTHR11069">
    <property type="entry name" value="GLUCOSYLCERAMIDASE"/>
    <property type="match status" value="1"/>
</dbReference>
<dbReference type="SUPFAM" id="SSF51445">
    <property type="entry name" value="(Trans)glycosidases"/>
    <property type="match status" value="1"/>
</dbReference>
<dbReference type="AlphaFoldDB" id="A0A433DIM2"/>
<comment type="caution">
    <text evidence="8">The sequence shown here is derived from an EMBL/GenBank/DDBJ whole genome shotgun (WGS) entry which is preliminary data.</text>
</comment>
<keyword evidence="3 8" id="KW-0378">Hydrolase</keyword>